<protein>
    <recommendedName>
        <fullName evidence="1">FBD domain-containing protein</fullName>
    </recommendedName>
</protein>
<feature type="non-terminal residue" evidence="2">
    <location>
        <position position="196"/>
    </location>
</feature>
<evidence type="ECO:0000313" key="3">
    <source>
        <dbReference type="Proteomes" id="UP000836841"/>
    </source>
</evidence>
<keyword evidence="3" id="KW-1185">Reference proteome</keyword>
<accession>A0AAU9SS41</accession>
<dbReference type="PANTHER" id="PTHR31900:SF25">
    <property type="entry name" value="FBD DOMAIN-CONTAINING PROTEIN"/>
    <property type="match status" value="1"/>
</dbReference>
<reference evidence="2 3" key="1">
    <citation type="submission" date="2022-03" db="EMBL/GenBank/DDBJ databases">
        <authorList>
            <person name="Nunn A."/>
            <person name="Chopra R."/>
            <person name="Nunn A."/>
            <person name="Contreras Garrido A."/>
        </authorList>
    </citation>
    <scope>NUCLEOTIDE SEQUENCE [LARGE SCALE GENOMIC DNA]</scope>
</reference>
<dbReference type="PANTHER" id="PTHR31900">
    <property type="entry name" value="F-BOX/RNI SUPERFAMILY PROTEIN-RELATED"/>
    <property type="match status" value="1"/>
</dbReference>
<dbReference type="SUPFAM" id="SSF52047">
    <property type="entry name" value="RNI-like"/>
    <property type="match status" value="1"/>
</dbReference>
<dbReference type="AlphaFoldDB" id="A0AAU9SS41"/>
<dbReference type="Pfam" id="PF08387">
    <property type="entry name" value="FBD"/>
    <property type="match status" value="1"/>
</dbReference>
<evidence type="ECO:0000313" key="2">
    <source>
        <dbReference type="EMBL" id="CAH2070083.1"/>
    </source>
</evidence>
<name>A0AAU9SS41_THLAR</name>
<feature type="domain" description="FBD" evidence="1">
    <location>
        <begin position="125"/>
        <end position="196"/>
    </location>
</feature>
<dbReference type="Proteomes" id="UP000836841">
    <property type="component" value="Chromosome 6"/>
</dbReference>
<evidence type="ECO:0000259" key="1">
    <source>
        <dbReference type="SMART" id="SM00579"/>
    </source>
</evidence>
<proteinExistence type="predicted"/>
<dbReference type="InterPro" id="IPR050232">
    <property type="entry name" value="FBL13/AtMIF1-like"/>
</dbReference>
<dbReference type="EMBL" id="OU466862">
    <property type="protein sequence ID" value="CAH2070083.1"/>
    <property type="molecule type" value="Genomic_DNA"/>
</dbReference>
<dbReference type="SMART" id="SM00579">
    <property type="entry name" value="FBD"/>
    <property type="match status" value="1"/>
</dbReference>
<sequence>FFSTKNFQILGSGFPAKLDIDVLCRNAVYSKSFIFSILIDISRVKNLVISSLLLKYLVIFPECGPMPWLRDLTYLNAKFSILELEILPKVLENCPKLESLILEVVKDMRHNMNTEPYMMFSTVPSCFVTSLKYVELKRLISKYEGEIELVRYLLKNSTVLEKLKLDTHYSKKTMSAFLKKAIAMPRSSSACEVIVP</sequence>
<gene>
    <name evidence="2" type="ORF">TAV2_LOCUS21520</name>
</gene>
<dbReference type="InterPro" id="IPR006566">
    <property type="entry name" value="FBD"/>
</dbReference>
<organism evidence="2 3">
    <name type="scientific">Thlaspi arvense</name>
    <name type="common">Field penny-cress</name>
    <dbReference type="NCBI Taxonomy" id="13288"/>
    <lineage>
        <taxon>Eukaryota</taxon>
        <taxon>Viridiplantae</taxon>
        <taxon>Streptophyta</taxon>
        <taxon>Embryophyta</taxon>
        <taxon>Tracheophyta</taxon>
        <taxon>Spermatophyta</taxon>
        <taxon>Magnoliopsida</taxon>
        <taxon>eudicotyledons</taxon>
        <taxon>Gunneridae</taxon>
        <taxon>Pentapetalae</taxon>
        <taxon>rosids</taxon>
        <taxon>malvids</taxon>
        <taxon>Brassicales</taxon>
        <taxon>Brassicaceae</taxon>
        <taxon>Thlaspideae</taxon>
        <taxon>Thlaspi</taxon>
    </lineage>
</organism>